<reference evidence="7 8" key="1">
    <citation type="journal article" date="2019" name="Nat. Microbiol.">
        <title>Mediterranean grassland soil C-N compound turnover is dependent on rainfall and depth, and is mediated by genomically divergent microorganisms.</title>
        <authorList>
            <person name="Diamond S."/>
            <person name="Andeer P.F."/>
            <person name="Li Z."/>
            <person name="Crits-Christoph A."/>
            <person name="Burstein D."/>
            <person name="Anantharaman K."/>
            <person name="Lane K.R."/>
            <person name="Thomas B.C."/>
            <person name="Pan C."/>
            <person name="Northen T.R."/>
            <person name="Banfield J.F."/>
        </authorList>
    </citation>
    <scope>NUCLEOTIDE SEQUENCE [LARGE SCALE GENOMIC DNA]</scope>
    <source>
        <strain evidence="7">NP_3</strain>
    </source>
</reference>
<comment type="subcellular location">
    <subcellularLocation>
        <location evidence="1">Membrane</location>
        <topology evidence="1">Multi-pass membrane protein</topology>
    </subcellularLocation>
</comment>
<keyword evidence="2" id="KW-0813">Transport</keyword>
<sequence length="336" mass="34675">MPPHSSFELLVVVLGLGLAFEFVNGFHDAANAIATVVATRVLRPPVAVAMAGVLNFVGAVTGTAVAATVGKGLVDPHAITQATVASGLIAAILWDLTTWYAGLPTSSSHALVFGVLGAGVATAGFRAVVLGGVQKVGVGIVYSPLVALAAASAGLVLLYWLVYRQPPARITKAFGRLQLFSSMYMAFSHGGNDGQKTMGIMALALFTYGALGATFYVPLWVMLAAALAMGLGTAAGGWRIVRTMGFRLTKLQPIDGFAAETAAATTIEIATRFGVPISTTHAINGAILGIGASKGVRWVRWGVAWNIVLAWVLTLPVSFALGWALMRAATAVGLGR</sequence>
<dbReference type="Pfam" id="PF01384">
    <property type="entry name" value="PHO4"/>
    <property type="match status" value="1"/>
</dbReference>
<evidence type="ECO:0000256" key="5">
    <source>
        <dbReference type="ARBA" id="ARBA00023136"/>
    </source>
</evidence>
<dbReference type="AlphaFoldDB" id="A0A537KBB1"/>
<keyword evidence="4 6" id="KW-1133">Transmembrane helix</keyword>
<feature type="transmembrane region" description="Helical" evidence="6">
    <location>
        <begin position="303"/>
        <end position="326"/>
    </location>
</feature>
<dbReference type="GO" id="GO:0016020">
    <property type="term" value="C:membrane"/>
    <property type="evidence" value="ECO:0007669"/>
    <property type="project" value="UniProtKB-SubCell"/>
</dbReference>
<feature type="transmembrane region" description="Helical" evidence="6">
    <location>
        <begin position="223"/>
        <end position="241"/>
    </location>
</feature>
<feature type="transmembrane region" description="Helical" evidence="6">
    <location>
        <begin position="82"/>
        <end position="102"/>
    </location>
</feature>
<evidence type="ECO:0000256" key="4">
    <source>
        <dbReference type="ARBA" id="ARBA00022989"/>
    </source>
</evidence>
<organism evidence="7 8">
    <name type="scientific">Candidatus Segetimicrobium genomatis</name>
    <dbReference type="NCBI Taxonomy" id="2569760"/>
    <lineage>
        <taxon>Bacteria</taxon>
        <taxon>Bacillati</taxon>
        <taxon>Candidatus Sysuimicrobiota</taxon>
        <taxon>Candidatus Sysuimicrobiia</taxon>
        <taxon>Candidatus Sysuimicrobiales</taxon>
        <taxon>Candidatus Segetimicrobiaceae</taxon>
        <taxon>Candidatus Segetimicrobium</taxon>
    </lineage>
</organism>
<name>A0A537KBB1_9BACT</name>
<dbReference type="GO" id="GO:0035435">
    <property type="term" value="P:phosphate ion transmembrane transport"/>
    <property type="evidence" value="ECO:0007669"/>
    <property type="project" value="TreeGrafter"/>
</dbReference>
<proteinExistence type="predicted"/>
<feature type="transmembrane region" description="Helical" evidence="6">
    <location>
        <begin position="48"/>
        <end position="70"/>
    </location>
</feature>
<accession>A0A537KBB1</accession>
<evidence type="ECO:0000313" key="7">
    <source>
        <dbReference type="EMBL" id="TMI92802.1"/>
    </source>
</evidence>
<comment type="caution">
    <text evidence="7">The sequence shown here is derived from an EMBL/GenBank/DDBJ whole genome shotgun (WGS) entry which is preliminary data.</text>
</comment>
<evidence type="ECO:0000256" key="6">
    <source>
        <dbReference type="SAM" id="Phobius"/>
    </source>
</evidence>
<protein>
    <submittedName>
        <fullName evidence="7">Inorganic phosphate transporter</fullName>
    </submittedName>
</protein>
<gene>
    <name evidence="7" type="ORF">E6H00_02135</name>
</gene>
<evidence type="ECO:0000256" key="2">
    <source>
        <dbReference type="ARBA" id="ARBA00022448"/>
    </source>
</evidence>
<feature type="transmembrane region" description="Helical" evidence="6">
    <location>
        <begin position="108"/>
        <end position="129"/>
    </location>
</feature>
<keyword evidence="3 6" id="KW-0812">Transmembrane</keyword>
<dbReference type="Proteomes" id="UP000318509">
    <property type="component" value="Unassembled WGS sequence"/>
</dbReference>
<dbReference type="GO" id="GO:0005315">
    <property type="term" value="F:phosphate transmembrane transporter activity"/>
    <property type="evidence" value="ECO:0007669"/>
    <property type="project" value="InterPro"/>
</dbReference>
<feature type="transmembrane region" description="Helical" evidence="6">
    <location>
        <begin position="141"/>
        <end position="162"/>
    </location>
</feature>
<dbReference type="PANTHER" id="PTHR11101:SF80">
    <property type="entry name" value="PHOSPHATE TRANSPORTER"/>
    <property type="match status" value="1"/>
</dbReference>
<dbReference type="PANTHER" id="PTHR11101">
    <property type="entry name" value="PHOSPHATE TRANSPORTER"/>
    <property type="match status" value="1"/>
</dbReference>
<dbReference type="InterPro" id="IPR001204">
    <property type="entry name" value="Phos_transporter"/>
</dbReference>
<dbReference type="EMBL" id="VBAK01000049">
    <property type="protein sequence ID" value="TMI92802.1"/>
    <property type="molecule type" value="Genomic_DNA"/>
</dbReference>
<evidence type="ECO:0000313" key="8">
    <source>
        <dbReference type="Proteomes" id="UP000318509"/>
    </source>
</evidence>
<feature type="transmembrane region" description="Helical" evidence="6">
    <location>
        <begin position="199"/>
        <end position="217"/>
    </location>
</feature>
<evidence type="ECO:0000256" key="3">
    <source>
        <dbReference type="ARBA" id="ARBA00022692"/>
    </source>
</evidence>
<evidence type="ECO:0000256" key="1">
    <source>
        <dbReference type="ARBA" id="ARBA00004141"/>
    </source>
</evidence>
<keyword evidence="5 6" id="KW-0472">Membrane</keyword>